<evidence type="ECO:0000313" key="4">
    <source>
        <dbReference type="Proteomes" id="UP000027442"/>
    </source>
</evidence>
<organism evidence="3 4">
    <name type="scientific">Hoylesella loescheii DSM 19665 = JCM 12249 = ATCC 15930</name>
    <dbReference type="NCBI Taxonomy" id="1122985"/>
    <lineage>
        <taxon>Bacteria</taxon>
        <taxon>Pseudomonadati</taxon>
        <taxon>Bacteroidota</taxon>
        <taxon>Bacteroidia</taxon>
        <taxon>Bacteroidales</taxon>
        <taxon>Prevotellaceae</taxon>
        <taxon>Hoylesella</taxon>
    </lineage>
</organism>
<dbReference type="Pfam" id="PF06824">
    <property type="entry name" value="Glyco_hydro_125"/>
    <property type="match status" value="1"/>
</dbReference>
<reference evidence="3 4" key="1">
    <citation type="submission" date="2013-08" db="EMBL/GenBank/DDBJ databases">
        <authorList>
            <person name="Weinstock G."/>
            <person name="Sodergren E."/>
            <person name="Wylie T."/>
            <person name="Fulton L."/>
            <person name="Fulton R."/>
            <person name="Fronick C."/>
            <person name="O'Laughlin M."/>
            <person name="Godfrey J."/>
            <person name="Miner T."/>
            <person name="Herter B."/>
            <person name="Appelbaum E."/>
            <person name="Cordes M."/>
            <person name="Lek S."/>
            <person name="Wollam A."/>
            <person name="Pepin K.H."/>
            <person name="Palsikar V.B."/>
            <person name="Mitreva M."/>
            <person name="Wilson R.K."/>
        </authorList>
    </citation>
    <scope>NUCLEOTIDE SEQUENCE [LARGE SCALE GENOMIC DNA]</scope>
    <source>
        <strain evidence="3 4">ATCC 15930</strain>
    </source>
</reference>
<feature type="signal peptide" evidence="2">
    <location>
        <begin position="1"/>
        <end position="20"/>
    </location>
</feature>
<keyword evidence="2" id="KW-0732">Signal</keyword>
<feature type="region of interest" description="Disordered" evidence="1">
    <location>
        <begin position="231"/>
        <end position="251"/>
    </location>
</feature>
<keyword evidence="4" id="KW-1185">Reference proteome</keyword>
<evidence type="ECO:0008006" key="5">
    <source>
        <dbReference type="Google" id="ProtNLM"/>
    </source>
</evidence>
<accession>A0A069QND0</accession>
<dbReference type="AlphaFoldDB" id="A0A069QND0"/>
<feature type="compositionally biased region" description="Basic and acidic residues" evidence="1">
    <location>
        <begin position="231"/>
        <end position="243"/>
    </location>
</feature>
<dbReference type="Proteomes" id="UP000027442">
    <property type="component" value="Unassembled WGS sequence"/>
</dbReference>
<dbReference type="Gene3D" id="1.50.10.10">
    <property type="match status" value="1"/>
</dbReference>
<dbReference type="SUPFAM" id="SSF48208">
    <property type="entry name" value="Six-hairpin glycosidases"/>
    <property type="match status" value="1"/>
</dbReference>
<dbReference type="SMART" id="SM01149">
    <property type="entry name" value="DUF1237"/>
    <property type="match status" value="1"/>
</dbReference>
<dbReference type="PATRIC" id="fig|1122985.7.peg.329"/>
<dbReference type="RefSeq" id="WP_018966365.1">
    <property type="nucleotide sequence ID" value="NZ_KB899210.1"/>
</dbReference>
<dbReference type="eggNOG" id="COG3538">
    <property type="taxonomic scope" value="Bacteria"/>
</dbReference>
<evidence type="ECO:0000256" key="2">
    <source>
        <dbReference type="SAM" id="SignalP"/>
    </source>
</evidence>
<dbReference type="InterPro" id="IPR012341">
    <property type="entry name" value="6hp_glycosidase-like_sf"/>
</dbReference>
<dbReference type="HOGENOM" id="CLU_023537_0_1_10"/>
<dbReference type="InterPro" id="IPR008928">
    <property type="entry name" value="6-hairpin_glycosidase_sf"/>
</dbReference>
<gene>
    <name evidence="3" type="ORF">HMPREF1991_00319</name>
</gene>
<dbReference type="PANTHER" id="PTHR31047:SF0">
    <property type="entry name" value="MEIOTICALLY UP-REGULATED GENE 157 PROTEIN"/>
    <property type="match status" value="1"/>
</dbReference>
<name>A0A069QND0_HOYLO</name>
<evidence type="ECO:0000256" key="1">
    <source>
        <dbReference type="SAM" id="MobiDB-lite"/>
    </source>
</evidence>
<comment type="caution">
    <text evidence="3">The sequence shown here is derived from an EMBL/GenBank/DDBJ whole genome shotgun (WGS) entry which is preliminary data.</text>
</comment>
<dbReference type="InterPro" id="IPR008313">
    <property type="entry name" value="GH125"/>
</dbReference>
<sequence>MRSFYLALALLALPSQQLLAQKNKVYGQEYIEAVADNTRLYVSKRPDVKDRLFRSEVIDKKIEEVKKLLKGNRYLAWMFENCFPNTLETTVHYRKVNGEDDTFVYTGDIPAMWLRDSGAQVWPYVQFANKDPKLKAMIRGVILRQLRQINIDPYANAFNDGPTGEGHITDKTEMQPEVFERKYEIDSLCYPIRLAYHYWQVTGDTSIFGELWIEAVKKILATFKEQQRKEGPGKYRFERESTRQTETLGGDGYGSPVKPVGLIASCFRPSDDATTMLFLVPSNFMAVSAMGKAAEILSKVNKKQELSQSCEALANEVAAALKKYAITEHPKYGKIYAFEVDGYGGQVLMDDANVPSLLALGYMGDVPLNDPIYQNTRRFVWSEDNPWFFKGAAGEGIGGPHIGANYPWPMSIMLKAFTAQNDEEIKQCIKMLMETDGNTGVMHESFNKDDAKKYTRAWFAWPNTLFGELILKLINDGKVDLLNSIQVKK</sequence>
<protein>
    <recommendedName>
        <fullName evidence="5">Glycoside hydrolase family 125 protein</fullName>
    </recommendedName>
</protein>
<dbReference type="EMBL" id="JNGW01000014">
    <property type="protein sequence ID" value="KDR53524.1"/>
    <property type="molecule type" value="Genomic_DNA"/>
</dbReference>
<dbReference type="PANTHER" id="PTHR31047">
    <property type="entry name" value="MEIOTICALLY UP-REGULATED GENE 157 PROTEIN"/>
    <property type="match status" value="1"/>
</dbReference>
<feature type="chain" id="PRO_5001668724" description="Glycoside hydrolase family 125 protein" evidence="2">
    <location>
        <begin position="21"/>
        <end position="489"/>
    </location>
</feature>
<evidence type="ECO:0000313" key="3">
    <source>
        <dbReference type="EMBL" id="KDR53524.1"/>
    </source>
</evidence>
<dbReference type="GO" id="GO:0005975">
    <property type="term" value="P:carbohydrate metabolic process"/>
    <property type="evidence" value="ECO:0007669"/>
    <property type="project" value="InterPro"/>
</dbReference>
<dbReference type="PIRSF" id="PIRSF028846">
    <property type="entry name" value="UCP028846"/>
    <property type="match status" value="1"/>
</dbReference>
<proteinExistence type="predicted"/>